<dbReference type="AlphaFoldDB" id="A0A1U9Z7L7"/>
<dbReference type="PANTHER" id="PTHR48079:SF6">
    <property type="entry name" value="NAD(P)-BINDING DOMAIN-CONTAINING PROTEIN-RELATED"/>
    <property type="match status" value="1"/>
</dbReference>
<gene>
    <name evidence="2" type="ORF">Mame_04328</name>
</gene>
<dbReference type="SUPFAM" id="SSF51735">
    <property type="entry name" value="NAD(P)-binding Rossmann-fold domains"/>
    <property type="match status" value="1"/>
</dbReference>
<dbReference type="KEGG" id="mmed:Mame_04328"/>
<dbReference type="GO" id="GO:0004029">
    <property type="term" value="F:aldehyde dehydrogenase (NAD+) activity"/>
    <property type="evidence" value="ECO:0007669"/>
    <property type="project" value="TreeGrafter"/>
</dbReference>
<dbReference type="EMBL" id="CP020330">
    <property type="protein sequence ID" value="AQZ53620.1"/>
    <property type="molecule type" value="Genomic_DNA"/>
</dbReference>
<dbReference type="GO" id="GO:0005737">
    <property type="term" value="C:cytoplasm"/>
    <property type="evidence" value="ECO:0007669"/>
    <property type="project" value="TreeGrafter"/>
</dbReference>
<dbReference type="eggNOG" id="COG0451">
    <property type="taxonomic scope" value="Bacteria"/>
</dbReference>
<reference evidence="2 3" key="1">
    <citation type="submission" date="2017-03" db="EMBL/GenBank/DDBJ databases">
        <title>Foreign affairs: Plasmid Transfer between Roseobacters and Rhizobia.</title>
        <authorList>
            <person name="Bartling P."/>
            <person name="Bunk B."/>
            <person name="Overmann J."/>
            <person name="Brinkmann H."/>
            <person name="Petersen J."/>
        </authorList>
    </citation>
    <scope>NUCLEOTIDE SEQUENCE [LARGE SCALE GENOMIC DNA]</scope>
    <source>
        <strain evidence="2 3">MACL11</strain>
    </source>
</reference>
<accession>A0A1U9Z7L7</accession>
<evidence type="ECO:0000313" key="3">
    <source>
        <dbReference type="Proteomes" id="UP000191135"/>
    </source>
</evidence>
<sequence length="292" mass="31567">MRIFLTGATGFIGSAIVANLLDEGHQVLGLARSEPSAEVLRQAGCDVLKGDLRDLESLRRGAEQADAVIHTAFDHDFSRMADNCEMDRIAIEAMGGALAGSGKRFIVTSGLPPLMGRVSTETDILPAGAHGMPRVSEQVAMALTDSGVSVSVIRMPQVHDRNRQGFASYLMDHARNHGVSAYVGDGQNRWPAVHRLDAARLYGLVLDNGVSGERYHAVSEEGVTVRDVAEAIGKRLDVPVRSLSEEDSAGHFGWLDRIARMDVPASSHLTRQNLQWQPLQKAGLIQDILDSV</sequence>
<dbReference type="Pfam" id="PF01370">
    <property type="entry name" value="Epimerase"/>
    <property type="match status" value="1"/>
</dbReference>
<evidence type="ECO:0000259" key="1">
    <source>
        <dbReference type="Pfam" id="PF01370"/>
    </source>
</evidence>
<feature type="domain" description="NAD-dependent epimerase/dehydratase" evidence="1">
    <location>
        <begin position="3"/>
        <end position="215"/>
    </location>
</feature>
<dbReference type="Gene3D" id="3.40.50.720">
    <property type="entry name" value="NAD(P)-binding Rossmann-like Domain"/>
    <property type="match status" value="1"/>
</dbReference>
<keyword evidence="3" id="KW-1185">Reference proteome</keyword>
<dbReference type="InterPro" id="IPR051783">
    <property type="entry name" value="NAD(P)-dependent_oxidoreduct"/>
</dbReference>
<dbReference type="RefSeq" id="WP_018063588.1">
    <property type="nucleotide sequence ID" value="NZ_AQWH01000003.1"/>
</dbReference>
<dbReference type="PANTHER" id="PTHR48079">
    <property type="entry name" value="PROTEIN YEEZ"/>
    <property type="match status" value="1"/>
</dbReference>
<protein>
    <submittedName>
        <fullName evidence="2">Hopanoid-associated sugar epimerase</fullName>
    </submittedName>
</protein>
<dbReference type="Proteomes" id="UP000191135">
    <property type="component" value="Chromosome"/>
</dbReference>
<name>A0A1U9Z7L7_9HYPH</name>
<proteinExistence type="predicted"/>
<organism evidence="2 3">
    <name type="scientific">Martelella mediterranea DSM 17316</name>
    <dbReference type="NCBI Taxonomy" id="1122214"/>
    <lineage>
        <taxon>Bacteria</taxon>
        <taxon>Pseudomonadati</taxon>
        <taxon>Pseudomonadota</taxon>
        <taxon>Alphaproteobacteria</taxon>
        <taxon>Hyphomicrobiales</taxon>
        <taxon>Aurantimonadaceae</taxon>
        <taxon>Martelella</taxon>
    </lineage>
</organism>
<dbReference type="OrthoDB" id="9787292at2"/>
<dbReference type="CDD" id="cd05262">
    <property type="entry name" value="SDR_a7"/>
    <property type="match status" value="1"/>
</dbReference>
<evidence type="ECO:0000313" key="2">
    <source>
        <dbReference type="EMBL" id="AQZ53620.1"/>
    </source>
</evidence>
<dbReference type="STRING" id="1122214.Mame_04328"/>
<dbReference type="InterPro" id="IPR036291">
    <property type="entry name" value="NAD(P)-bd_dom_sf"/>
</dbReference>
<dbReference type="InterPro" id="IPR001509">
    <property type="entry name" value="Epimerase_deHydtase"/>
</dbReference>